<dbReference type="KEGG" id="halu:HUG12_11590"/>
<evidence type="ECO:0000313" key="2">
    <source>
        <dbReference type="EMBL" id="QLG62336.1"/>
    </source>
</evidence>
<keyword evidence="3" id="KW-1185">Reference proteome</keyword>
<dbReference type="Proteomes" id="UP000509626">
    <property type="component" value="Chromosome"/>
</dbReference>
<gene>
    <name evidence="2" type="ORF">HUG12_11590</name>
</gene>
<evidence type="ECO:0000256" key="1">
    <source>
        <dbReference type="SAM" id="MobiDB-lite"/>
    </source>
</evidence>
<evidence type="ECO:0000313" key="3">
    <source>
        <dbReference type="Proteomes" id="UP000509626"/>
    </source>
</evidence>
<proteinExistence type="predicted"/>
<feature type="region of interest" description="Disordered" evidence="1">
    <location>
        <begin position="53"/>
        <end position="96"/>
    </location>
</feature>
<feature type="region of interest" description="Disordered" evidence="1">
    <location>
        <begin position="142"/>
        <end position="164"/>
    </location>
</feature>
<name>A0A7D5QA47_9EURY</name>
<sequence length="164" mass="17197">MTPPKRMYEDDFEGRLGRTVLEAFAHDVDVAGRRLLTHEDPGVPDVEVVITAIGSGPTDAAESTGKAEPTAESERAGEPGPAERAAAGTGEPAGRRAAFEAGLSDLILAAYAEQDLADPAGTWTLSFPSTSVPDWSVEVTIRTADGREVGSRSNPDGPSRPPDR</sequence>
<dbReference type="EMBL" id="CP058579">
    <property type="protein sequence ID" value="QLG62336.1"/>
    <property type="molecule type" value="Genomic_DNA"/>
</dbReference>
<organism evidence="2 3">
    <name type="scientific">Halorarum salinum</name>
    <dbReference type="NCBI Taxonomy" id="2743089"/>
    <lineage>
        <taxon>Archaea</taxon>
        <taxon>Methanobacteriati</taxon>
        <taxon>Methanobacteriota</taxon>
        <taxon>Stenosarchaea group</taxon>
        <taxon>Halobacteria</taxon>
        <taxon>Halobacteriales</taxon>
        <taxon>Haloferacaceae</taxon>
        <taxon>Halorarum</taxon>
    </lineage>
</organism>
<evidence type="ECO:0008006" key="4">
    <source>
        <dbReference type="Google" id="ProtNLM"/>
    </source>
</evidence>
<reference evidence="2 3" key="1">
    <citation type="submission" date="2020-06" db="EMBL/GenBank/DDBJ databases">
        <title>NJ-3-1, isolated from saline soil.</title>
        <authorList>
            <person name="Cui H.L."/>
            <person name="Shi X."/>
        </authorList>
    </citation>
    <scope>NUCLEOTIDE SEQUENCE [LARGE SCALE GENOMIC DNA]</scope>
    <source>
        <strain evidence="2 3">NJ-3-1</strain>
    </source>
</reference>
<dbReference type="AlphaFoldDB" id="A0A7D5QA47"/>
<feature type="compositionally biased region" description="Low complexity" evidence="1">
    <location>
        <begin position="78"/>
        <end position="92"/>
    </location>
</feature>
<accession>A0A7D5QA47</accession>
<protein>
    <recommendedName>
        <fullName evidence="4">Amphi-Trp domain-containing protein</fullName>
    </recommendedName>
</protein>